<reference evidence="2" key="1">
    <citation type="journal article" date="2023" name="Nat. Plants">
        <title>Single-cell RNA sequencing provides a high-resolution roadmap for understanding the multicellular compartmentation of specialized metabolism.</title>
        <authorList>
            <person name="Sun S."/>
            <person name="Shen X."/>
            <person name="Li Y."/>
            <person name="Li Y."/>
            <person name="Wang S."/>
            <person name="Li R."/>
            <person name="Zhang H."/>
            <person name="Shen G."/>
            <person name="Guo B."/>
            <person name="Wei J."/>
            <person name="Xu J."/>
            <person name="St-Pierre B."/>
            <person name="Chen S."/>
            <person name="Sun C."/>
        </authorList>
    </citation>
    <scope>NUCLEOTIDE SEQUENCE [LARGE SCALE GENOMIC DNA]</scope>
</reference>
<protein>
    <submittedName>
        <fullName evidence="1">Uncharacterized protein</fullName>
    </submittedName>
</protein>
<gene>
    <name evidence="1" type="ORF">M9H77_03296</name>
</gene>
<organism evidence="1 2">
    <name type="scientific">Catharanthus roseus</name>
    <name type="common">Madagascar periwinkle</name>
    <name type="synonym">Vinca rosea</name>
    <dbReference type="NCBI Taxonomy" id="4058"/>
    <lineage>
        <taxon>Eukaryota</taxon>
        <taxon>Viridiplantae</taxon>
        <taxon>Streptophyta</taxon>
        <taxon>Embryophyta</taxon>
        <taxon>Tracheophyta</taxon>
        <taxon>Spermatophyta</taxon>
        <taxon>Magnoliopsida</taxon>
        <taxon>eudicotyledons</taxon>
        <taxon>Gunneridae</taxon>
        <taxon>Pentapetalae</taxon>
        <taxon>asterids</taxon>
        <taxon>lamiids</taxon>
        <taxon>Gentianales</taxon>
        <taxon>Apocynaceae</taxon>
        <taxon>Rauvolfioideae</taxon>
        <taxon>Vinceae</taxon>
        <taxon>Catharanthinae</taxon>
        <taxon>Catharanthus</taxon>
    </lineage>
</organism>
<evidence type="ECO:0000313" key="1">
    <source>
        <dbReference type="EMBL" id="KAI5682068.1"/>
    </source>
</evidence>
<comment type="caution">
    <text evidence="1">The sequence shown here is derived from an EMBL/GenBank/DDBJ whole genome shotgun (WGS) entry which is preliminary data.</text>
</comment>
<name>A0ACC0CB99_CATRO</name>
<sequence>MKGIVVLEKSEKVNFYTNGTNSFFTSESLCVQNFEDSSNTKEESLLTRIEDKGRSIEKELCIYLEDLPMSPFLNPFLSFHEVSFEELKSLLNFENKIEANLEMLKVNILAFEKSILRKEAFEQLAMGKRFFHHLPFKDVDINLFFDLQDFFTLTCVTIGEFLKNMSGSHPTISNRSWVKE</sequence>
<accession>A0ACC0CB99</accession>
<keyword evidence="2" id="KW-1185">Reference proteome</keyword>
<dbReference type="Proteomes" id="UP001060085">
    <property type="component" value="Linkage Group LG01"/>
</dbReference>
<proteinExistence type="predicted"/>
<evidence type="ECO:0000313" key="2">
    <source>
        <dbReference type="Proteomes" id="UP001060085"/>
    </source>
</evidence>
<dbReference type="EMBL" id="CM044701">
    <property type="protein sequence ID" value="KAI5682068.1"/>
    <property type="molecule type" value="Genomic_DNA"/>
</dbReference>